<feature type="domain" description="Rhodopsin" evidence="3">
    <location>
        <begin position="36"/>
        <end position="270"/>
    </location>
</feature>
<feature type="region of interest" description="Disordered" evidence="1">
    <location>
        <begin position="340"/>
        <end position="389"/>
    </location>
</feature>
<keyword evidence="5" id="KW-1185">Reference proteome</keyword>
<dbReference type="EMBL" id="JAFEKC020000015">
    <property type="protein sequence ID" value="KAK0510420.1"/>
    <property type="molecule type" value="Genomic_DNA"/>
</dbReference>
<feature type="transmembrane region" description="Helical" evidence="2">
    <location>
        <begin position="172"/>
        <end position="194"/>
    </location>
</feature>
<sequence>MFSIKRGSFDRPTDHGPIVAVVTWFMTVASVLWVLVRVGTKLAVSRKLANDDYLIFTALAFSIGQCVAVSIQVNNGLGQHVEALSSSQRATFQQTGYAGDLLFIINLCFAKISVLILLWTISPVRIHHRMAQIIGVIIIVWALTSEFVAAFQCSIPDTWASLGNNCINHNAFWTYFGVMNIITDAALVFLPLFIIKNLQMDGKRKFSIFCCFGARVLVIASAVAQLVCLQRTSGSEDLTYRVWPAVMCNQLVQNLGIITACVPYIKPFLESLESGMIRTDDLRRRGVTAAYGYKSSRSDDSRHPGSATASSSPSYKLRHLLSRDVIKNVSTAKSPASAIDGNAIDEAGQNSTTVLGGVREPDLRPESDAGSQESSSRIIKQTTTWEISR</sequence>
<evidence type="ECO:0000256" key="2">
    <source>
        <dbReference type="SAM" id="Phobius"/>
    </source>
</evidence>
<dbReference type="AlphaFoldDB" id="A0AA39V7K0"/>
<feature type="transmembrane region" description="Helical" evidence="2">
    <location>
        <begin position="133"/>
        <end position="152"/>
    </location>
</feature>
<evidence type="ECO:0000313" key="5">
    <source>
        <dbReference type="Proteomes" id="UP001166286"/>
    </source>
</evidence>
<feature type="transmembrane region" description="Helical" evidence="2">
    <location>
        <begin position="101"/>
        <end position="121"/>
    </location>
</feature>
<accession>A0AA39V7K0</accession>
<evidence type="ECO:0000256" key="1">
    <source>
        <dbReference type="SAM" id="MobiDB-lite"/>
    </source>
</evidence>
<reference evidence="4" key="1">
    <citation type="submission" date="2023-03" db="EMBL/GenBank/DDBJ databases">
        <title>Complete genome of Cladonia borealis.</title>
        <authorList>
            <person name="Park H."/>
        </authorList>
    </citation>
    <scope>NUCLEOTIDE SEQUENCE</scope>
    <source>
        <strain evidence="4">ANT050790</strain>
    </source>
</reference>
<dbReference type="InterPro" id="IPR049326">
    <property type="entry name" value="Rhodopsin_dom_fungi"/>
</dbReference>
<protein>
    <recommendedName>
        <fullName evidence="3">Rhodopsin domain-containing protein</fullName>
    </recommendedName>
</protein>
<comment type="caution">
    <text evidence="4">The sequence shown here is derived from an EMBL/GenBank/DDBJ whole genome shotgun (WGS) entry which is preliminary data.</text>
</comment>
<evidence type="ECO:0000313" key="4">
    <source>
        <dbReference type="EMBL" id="KAK0510420.1"/>
    </source>
</evidence>
<feature type="region of interest" description="Disordered" evidence="1">
    <location>
        <begin position="293"/>
        <end position="313"/>
    </location>
</feature>
<feature type="transmembrane region" description="Helical" evidence="2">
    <location>
        <begin position="18"/>
        <end position="40"/>
    </location>
</feature>
<organism evidence="4 5">
    <name type="scientific">Cladonia borealis</name>
    <dbReference type="NCBI Taxonomy" id="184061"/>
    <lineage>
        <taxon>Eukaryota</taxon>
        <taxon>Fungi</taxon>
        <taxon>Dikarya</taxon>
        <taxon>Ascomycota</taxon>
        <taxon>Pezizomycotina</taxon>
        <taxon>Lecanoromycetes</taxon>
        <taxon>OSLEUM clade</taxon>
        <taxon>Lecanoromycetidae</taxon>
        <taxon>Lecanorales</taxon>
        <taxon>Lecanorineae</taxon>
        <taxon>Cladoniaceae</taxon>
        <taxon>Cladonia</taxon>
    </lineage>
</organism>
<evidence type="ECO:0000259" key="3">
    <source>
        <dbReference type="Pfam" id="PF20684"/>
    </source>
</evidence>
<feature type="transmembrane region" description="Helical" evidence="2">
    <location>
        <begin position="52"/>
        <end position="71"/>
    </location>
</feature>
<keyword evidence="2" id="KW-1133">Transmembrane helix</keyword>
<feature type="transmembrane region" description="Helical" evidence="2">
    <location>
        <begin position="206"/>
        <end position="227"/>
    </location>
</feature>
<name>A0AA39V7K0_9LECA</name>
<dbReference type="PANTHER" id="PTHR38794">
    <property type="entry name" value="INTEGRAL MEMBRANE PROTEIN"/>
    <property type="match status" value="1"/>
</dbReference>
<dbReference type="Proteomes" id="UP001166286">
    <property type="component" value="Unassembled WGS sequence"/>
</dbReference>
<keyword evidence="2" id="KW-0812">Transmembrane</keyword>
<dbReference type="PANTHER" id="PTHR38794:SF1">
    <property type="entry name" value="INTEGRAL MEMBRANE PROTEIN"/>
    <property type="match status" value="1"/>
</dbReference>
<gene>
    <name evidence="4" type="ORF">JMJ35_006852</name>
</gene>
<proteinExistence type="predicted"/>
<dbReference type="Pfam" id="PF20684">
    <property type="entry name" value="Fung_rhodopsin"/>
    <property type="match status" value="1"/>
</dbReference>
<feature type="compositionally biased region" description="Polar residues" evidence="1">
    <location>
        <begin position="369"/>
        <end position="389"/>
    </location>
</feature>
<keyword evidence="2" id="KW-0472">Membrane</keyword>